<name>A0A545T6Z5_9GAMM</name>
<dbReference type="RefSeq" id="WP_142943094.1">
    <property type="nucleotide sequence ID" value="NZ_VIKR01000004.1"/>
</dbReference>
<organism evidence="2 3">
    <name type="scientific">Aliikangiella marina</name>
    <dbReference type="NCBI Taxonomy" id="1712262"/>
    <lineage>
        <taxon>Bacteria</taxon>
        <taxon>Pseudomonadati</taxon>
        <taxon>Pseudomonadota</taxon>
        <taxon>Gammaproteobacteria</taxon>
        <taxon>Oceanospirillales</taxon>
        <taxon>Pleioneaceae</taxon>
        <taxon>Aliikangiella</taxon>
    </lineage>
</organism>
<keyword evidence="3" id="KW-1185">Reference proteome</keyword>
<sequence length="148" mass="16217">MALNELYQQAIKTHSKNPIGKDLSFEATHRAEGYNPSCGDELSVYLTLNKESDKVTHIGFTGDACAICIASASLMCQHAPGKKTTALINDLNLLSQSLHERSDLTIETLNCLTAVSKHPSRINCALLPWKTLQQSFQNPGASFIENEK</sequence>
<feature type="domain" description="NIF system FeS cluster assembly NifU N-terminal" evidence="1">
    <location>
        <begin position="7"/>
        <end position="85"/>
    </location>
</feature>
<dbReference type="GO" id="GO:0051536">
    <property type="term" value="F:iron-sulfur cluster binding"/>
    <property type="evidence" value="ECO:0007669"/>
    <property type="project" value="InterPro"/>
</dbReference>
<reference evidence="2 3" key="1">
    <citation type="submission" date="2019-06" db="EMBL/GenBank/DDBJ databases">
        <title>Draft genome of Aliikangiella marina GYP-15.</title>
        <authorList>
            <person name="Wang G."/>
        </authorList>
    </citation>
    <scope>NUCLEOTIDE SEQUENCE [LARGE SCALE GENOMIC DNA]</scope>
    <source>
        <strain evidence="2 3">GYP-15</strain>
    </source>
</reference>
<dbReference type="InterPro" id="IPR002871">
    <property type="entry name" value="NIF_FeS_clus_asmbl_NifU_N"/>
</dbReference>
<dbReference type="GO" id="GO:0016226">
    <property type="term" value="P:iron-sulfur cluster assembly"/>
    <property type="evidence" value="ECO:0007669"/>
    <property type="project" value="InterPro"/>
</dbReference>
<dbReference type="SUPFAM" id="SSF82649">
    <property type="entry name" value="SufE/NifU"/>
    <property type="match status" value="1"/>
</dbReference>
<dbReference type="CDD" id="cd06664">
    <property type="entry name" value="IscU_like"/>
    <property type="match status" value="1"/>
</dbReference>
<evidence type="ECO:0000259" key="1">
    <source>
        <dbReference type="Pfam" id="PF01592"/>
    </source>
</evidence>
<gene>
    <name evidence="2" type="ORF">FLL45_15950</name>
</gene>
<dbReference type="NCBIfam" id="TIGR01994">
    <property type="entry name" value="SUF_scaf_2"/>
    <property type="match status" value="1"/>
</dbReference>
<dbReference type="GO" id="GO:0005506">
    <property type="term" value="F:iron ion binding"/>
    <property type="evidence" value="ECO:0007669"/>
    <property type="project" value="InterPro"/>
</dbReference>
<dbReference type="Proteomes" id="UP000317839">
    <property type="component" value="Unassembled WGS sequence"/>
</dbReference>
<evidence type="ECO:0000313" key="3">
    <source>
        <dbReference type="Proteomes" id="UP000317839"/>
    </source>
</evidence>
<dbReference type="OrthoDB" id="9804157at2"/>
<dbReference type="Pfam" id="PF01592">
    <property type="entry name" value="NifU_N"/>
    <property type="match status" value="1"/>
</dbReference>
<evidence type="ECO:0000313" key="2">
    <source>
        <dbReference type="EMBL" id="TQV72955.1"/>
    </source>
</evidence>
<dbReference type="AlphaFoldDB" id="A0A545T6Z5"/>
<accession>A0A545T6Z5</accession>
<comment type="caution">
    <text evidence="2">The sequence shown here is derived from an EMBL/GenBank/DDBJ whole genome shotgun (WGS) entry which is preliminary data.</text>
</comment>
<dbReference type="EMBL" id="VIKR01000004">
    <property type="protein sequence ID" value="TQV72955.1"/>
    <property type="molecule type" value="Genomic_DNA"/>
</dbReference>
<dbReference type="Gene3D" id="3.90.1010.10">
    <property type="match status" value="1"/>
</dbReference>
<protein>
    <submittedName>
        <fullName evidence="2">SUF system NifU family Fe-S cluster assembly protein</fullName>
    </submittedName>
</protein>
<proteinExistence type="predicted"/>